<gene>
    <name evidence="2" type="ORF">BJ508DRAFT_328105</name>
</gene>
<name>A0A3N4I0P8_ASCIM</name>
<organism evidence="2 3">
    <name type="scientific">Ascobolus immersus RN42</name>
    <dbReference type="NCBI Taxonomy" id="1160509"/>
    <lineage>
        <taxon>Eukaryota</taxon>
        <taxon>Fungi</taxon>
        <taxon>Dikarya</taxon>
        <taxon>Ascomycota</taxon>
        <taxon>Pezizomycotina</taxon>
        <taxon>Pezizomycetes</taxon>
        <taxon>Pezizales</taxon>
        <taxon>Ascobolaceae</taxon>
        <taxon>Ascobolus</taxon>
    </lineage>
</organism>
<accession>A0A3N4I0P8</accession>
<evidence type="ECO:0000313" key="3">
    <source>
        <dbReference type="Proteomes" id="UP000275078"/>
    </source>
</evidence>
<dbReference type="EMBL" id="ML119696">
    <property type="protein sequence ID" value="RPA79673.1"/>
    <property type="molecule type" value="Genomic_DNA"/>
</dbReference>
<dbReference type="AlphaFoldDB" id="A0A3N4I0P8"/>
<proteinExistence type="predicted"/>
<reference evidence="2 3" key="1">
    <citation type="journal article" date="2018" name="Nat. Ecol. Evol.">
        <title>Pezizomycetes genomes reveal the molecular basis of ectomycorrhizal truffle lifestyle.</title>
        <authorList>
            <person name="Murat C."/>
            <person name="Payen T."/>
            <person name="Noel B."/>
            <person name="Kuo A."/>
            <person name="Morin E."/>
            <person name="Chen J."/>
            <person name="Kohler A."/>
            <person name="Krizsan K."/>
            <person name="Balestrini R."/>
            <person name="Da Silva C."/>
            <person name="Montanini B."/>
            <person name="Hainaut M."/>
            <person name="Levati E."/>
            <person name="Barry K.W."/>
            <person name="Belfiori B."/>
            <person name="Cichocki N."/>
            <person name="Clum A."/>
            <person name="Dockter R.B."/>
            <person name="Fauchery L."/>
            <person name="Guy J."/>
            <person name="Iotti M."/>
            <person name="Le Tacon F."/>
            <person name="Lindquist E.A."/>
            <person name="Lipzen A."/>
            <person name="Malagnac F."/>
            <person name="Mello A."/>
            <person name="Molinier V."/>
            <person name="Miyauchi S."/>
            <person name="Poulain J."/>
            <person name="Riccioni C."/>
            <person name="Rubini A."/>
            <person name="Sitrit Y."/>
            <person name="Splivallo R."/>
            <person name="Traeger S."/>
            <person name="Wang M."/>
            <person name="Zifcakova L."/>
            <person name="Wipf D."/>
            <person name="Zambonelli A."/>
            <person name="Paolocci F."/>
            <person name="Nowrousian M."/>
            <person name="Ottonello S."/>
            <person name="Baldrian P."/>
            <person name="Spatafora J.W."/>
            <person name="Henrissat B."/>
            <person name="Nagy L.G."/>
            <person name="Aury J.M."/>
            <person name="Wincker P."/>
            <person name="Grigoriev I.V."/>
            <person name="Bonfante P."/>
            <person name="Martin F.M."/>
        </authorList>
    </citation>
    <scope>NUCLEOTIDE SEQUENCE [LARGE SCALE GENOMIC DNA]</scope>
    <source>
        <strain evidence="2 3">RN42</strain>
    </source>
</reference>
<feature type="region of interest" description="Disordered" evidence="1">
    <location>
        <begin position="1"/>
        <end position="84"/>
    </location>
</feature>
<evidence type="ECO:0000256" key="1">
    <source>
        <dbReference type="SAM" id="MobiDB-lite"/>
    </source>
</evidence>
<keyword evidence="3" id="KW-1185">Reference proteome</keyword>
<protein>
    <submittedName>
        <fullName evidence="2">Uncharacterized protein</fullName>
    </submittedName>
</protein>
<sequence>MSNQPNGTNQTVPATGGSSSTNTNGLASNPDAANASQGSAPEAAATQAQHVLQPQHAASPLLRHLGSWNVKDPQNEDQYTSGGT</sequence>
<feature type="compositionally biased region" description="Polar residues" evidence="1">
    <location>
        <begin position="1"/>
        <end position="27"/>
    </location>
</feature>
<dbReference type="Proteomes" id="UP000275078">
    <property type="component" value="Unassembled WGS sequence"/>
</dbReference>
<evidence type="ECO:0000313" key="2">
    <source>
        <dbReference type="EMBL" id="RPA79673.1"/>
    </source>
</evidence>